<keyword evidence="5" id="KW-0560">Oxidoreductase</keyword>
<dbReference type="InterPro" id="IPR042104">
    <property type="entry name" value="PKS_dehydratase_sf"/>
</dbReference>
<protein>
    <recommendedName>
        <fullName evidence="15">Carrier domain-containing protein</fullName>
    </recommendedName>
</protein>
<dbReference type="GO" id="GO:0004315">
    <property type="term" value="F:3-oxoacyl-[acyl-carrier-protein] synthase activity"/>
    <property type="evidence" value="ECO:0007669"/>
    <property type="project" value="InterPro"/>
</dbReference>
<dbReference type="InterPro" id="IPR049551">
    <property type="entry name" value="PKS_DH_C"/>
</dbReference>
<dbReference type="Pfam" id="PF00698">
    <property type="entry name" value="Acyl_transf_1"/>
    <property type="match status" value="1"/>
</dbReference>
<evidence type="ECO:0000313" key="13">
    <source>
        <dbReference type="EMBL" id="KAK0391742.1"/>
    </source>
</evidence>
<dbReference type="EMBL" id="JAPDFR010000001">
    <property type="protein sequence ID" value="KAK0391742.1"/>
    <property type="molecule type" value="Genomic_DNA"/>
</dbReference>
<dbReference type="PROSITE" id="PS52019">
    <property type="entry name" value="PKS_MFAS_DH"/>
    <property type="match status" value="1"/>
</dbReference>
<dbReference type="InterPro" id="IPR013154">
    <property type="entry name" value="ADH-like_N"/>
</dbReference>
<dbReference type="Pfam" id="PF23297">
    <property type="entry name" value="ACP_SdgA_C"/>
    <property type="match status" value="1"/>
</dbReference>
<dbReference type="GO" id="GO:1901336">
    <property type="term" value="P:lactone biosynthetic process"/>
    <property type="evidence" value="ECO:0007669"/>
    <property type="project" value="UniProtKB-ARBA"/>
</dbReference>
<feature type="compositionally biased region" description="Gly residues" evidence="9">
    <location>
        <begin position="473"/>
        <end position="500"/>
    </location>
</feature>
<dbReference type="InterPro" id="IPR016036">
    <property type="entry name" value="Malonyl_transacylase_ACP-bd"/>
</dbReference>
<dbReference type="GO" id="GO:0032259">
    <property type="term" value="P:methylation"/>
    <property type="evidence" value="ECO:0007669"/>
    <property type="project" value="UniProtKB-KW"/>
</dbReference>
<feature type="region of interest" description="N-terminal hotdog fold" evidence="8">
    <location>
        <begin position="1010"/>
        <end position="1149"/>
    </location>
</feature>
<evidence type="ECO:0000256" key="5">
    <source>
        <dbReference type="ARBA" id="ARBA00023002"/>
    </source>
</evidence>
<dbReference type="Pfam" id="PF13602">
    <property type="entry name" value="ADH_zinc_N_2"/>
    <property type="match status" value="1"/>
</dbReference>
<accession>A0AA39LC28</accession>
<dbReference type="Gene3D" id="3.90.180.10">
    <property type="entry name" value="Medium-chain alcohol dehydrogenases, catalytic domain"/>
    <property type="match status" value="1"/>
</dbReference>
<evidence type="ECO:0000256" key="4">
    <source>
        <dbReference type="ARBA" id="ARBA00022857"/>
    </source>
</evidence>
<dbReference type="InterPro" id="IPR018201">
    <property type="entry name" value="Ketoacyl_synth_AS"/>
</dbReference>
<dbReference type="Gene3D" id="3.40.366.10">
    <property type="entry name" value="Malonyl-Coenzyme A Acyl Carrier Protein, domain 2"/>
    <property type="match status" value="1"/>
</dbReference>
<dbReference type="SMART" id="SM00822">
    <property type="entry name" value="PKS_KR"/>
    <property type="match status" value="1"/>
</dbReference>
<feature type="active site" description="Proton acceptor; for dehydratase activity" evidence="8">
    <location>
        <position position="1042"/>
    </location>
</feature>
<dbReference type="SUPFAM" id="SSF47336">
    <property type="entry name" value="ACP-like"/>
    <property type="match status" value="1"/>
</dbReference>
<dbReference type="Gene3D" id="3.40.50.720">
    <property type="entry name" value="NAD(P)-binding Rossmann-like Domain"/>
    <property type="match status" value="2"/>
</dbReference>
<dbReference type="Pfam" id="PF00109">
    <property type="entry name" value="ketoacyl-synt"/>
    <property type="match status" value="1"/>
</dbReference>
<dbReference type="GO" id="GO:0004312">
    <property type="term" value="F:fatty acid synthase activity"/>
    <property type="evidence" value="ECO:0007669"/>
    <property type="project" value="TreeGrafter"/>
</dbReference>
<dbReference type="SMART" id="SM00825">
    <property type="entry name" value="PKS_KS"/>
    <property type="match status" value="1"/>
</dbReference>
<evidence type="ECO:0000313" key="14">
    <source>
        <dbReference type="Proteomes" id="UP001175261"/>
    </source>
</evidence>
<evidence type="ECO:0000256" key="9">
    <source>
        <dbReference type="SAM" id="MobiDB-lite"/>
    </source>
</evidence>
<dbReference type="CDD" id="cd02440">
    <property type="entry name" value="AdoMet_MTases"/>
    <property type="match status" value="1"/>
</dbReference>
<dbReference type="SMART" id="SM00823">
    <property type="entry name" value="PKS_PP"/>
    <property type="match status" value="1"/>
</dbReference>
<dbReference type="InterPro" id="IPR020841">
    <property type="entry name" value="PKS_Beta-ketoAc_synthase_dom"/>
</dbReference>
<organism evidence="13 14">
    <name type="scientific">Sarocladium strictum</name>
    <name type="common">Black bundle disease fungus</name>
    <name type="synonym">Acremonium strictum</name>
    <dbReference type="NCBI Taxonomy" id="5046"/>
    <lineage>
        <taxon>Eukaryota</taxon>
        <taxon>Fungi</taxon>
        <taxon>Dikarya</taxon>
        <taxon>Ascomycota</taxon>
        <taxon>Pezizomycotina</taxon>
        <taxon>Sordariomycetes</taxon>
        <taxon>Hypocreomycetidae</taxon>
        <taxon>Hypocreales</taxon>
        <taxon>Sarocladiaceae</taxon>
        <taxon>Sarocladium</taxon>
    </lineage>
</organism>
<reference evidence="13" key="1">
    <citation type="submission" date="2022-10" db="EMBL/GenBank/DDBJ databases">
        <title>Determination and structural analysis of whole genome sequence of Sarocladium strictum F4-1.</title>
        <authorList>
            <person name="Hu L."/>
            <person name="Jiang Y."/>
        </authorList>
    </citation>
    <scope>NUCLEOTIDE SEQUENCE</scope>
    <source>
        <strain evidence="13">F4-1</strain>
    </source>
</reference>
<dbReference type="GO" id="GO:0031177">
    <property type="term" value="F:phosphopantetheine binding"/>
    <property type="evidence" value="ECO:0007669"/>
    <property type="project" value="InterPro"/>
</dbReference>
<dbReference type="InterPro" id="IPR020807">
    <property type="entry name" value="PKS_DH"/>
</dbReference>
<feature type="region of interest" description="C-terminal hotdog fold" evidence="8">
    <location>
        <begin position="1162"/>
        <end position="1322"/>
    </location>
</feature>
<keyword evidence="14" id="KW-1185">Reference proteome</keyword>
<evidence type="ECO:0000259" key="10">
    <source>
        <dbReference type="PROSITE" id="PS50075"/>
    </source>
</evidence>
<dbReference type="GO" id="GO:0044550">
    <property type="term" value="P:secondary metabolite biosynthetic process"/>
    <property type="evidence" value="ECO:0007669"/>
    <property type="project" value="UniProtKB-ARBA"/>
</dbReference>
<evidence type="ECO:0008006" key="15">
    <source>
        <dbReference type="Google" id="ProtNLM"/>
    </source>
</evidence>
<dbReference type="SUPFAM" id="SSF51735">
    <property type="entry name" value="NAD(P)-binding Rossmann-fold domains"/>
    <property type="match status" value="2"/>
</dbReference>
<keyword evidence="6" id="KW-0511">Multifunctional enzyme</keyword>
<keyword evidence="1" id="KW-0596">Phosphopantetheine</keyword>
<dbReference type="InterPro" id="IPR011032">
    <property type="entry name" value="GroES-like_sf"/>
</dbReference>
<feature type="domain" description="PKS/mFAS DH" evidence="12">
    <location>
        <begin position="1010"/>
        <end position="1322"/>
    </location>
</feature>
<dbReference type="InterPro" id="IPR049552">
    <property type="entry name" value="PKS_DH_N"/>
</dbReference>
<keyword evidence="2" id="KW-0597">Phosphoprotein</keyword>
<dbReference type="InterPro" id="IPR049900">
    <property type="entry name" value="PKS_mFAS_DH"/>
</dbReference>
<dbReference type="PROSITE" id="PS50075">
    <property type="entry name" value="CARRIER"/>
    <property type="match status" value="1"/>
</dbReference>
<dbReference type="Gene3D" id="3.30.70.3290">
    <property type="match status" value="1"/>
</dbReference>
<dbReference type="InterPro" id="IPR009081">
    <property type="entry name" value="PP-bd_ACP"/>
</dbReference>
<evidence type="ECO:0000256" key="6">
    <source>
        <dbReference type="ARBA" id="ARBA00023268"/>
    </source>
</evidence>
<evidence type="ECO:0000256" key="2">
    <source>
        <dbReference type="ARBA" id="ARBA00022553"/>
    </source>
</evidence>
<dbReference type="InterPro" id="IPR032821">
    <property type="entry name" value="PKS_assoc"/>
</dbReference>
<dbReference type="Gene3D" id="1.10.1200.10">
    <property type="entry name" value="ACP-like"/>
    <property type="match status" value="1"/>
</dbReference>
<dbReference type="Pfam" id="PF08659">
    <property type="entry name" value="KR"/>
    <property type="match status" value="1"/>
</dbReference>
<dbReference type="SUPFAM" id="SSF53335">
    <property type="entry name" value="S-adenosyl-L-methionine-dependent methyltransferases"/>
    <property type="match status" value="1"/>
</dbReference>
<dbReference type="SUPFAM" id="SSF53901">
    <property type="entry name" value="Thiolase-like"/>
    <property type="match status" value="1"/>
</dbReference>
<gene>
    <name evidence="13" type="ORF">NLU13_1241</name>
</gene>
<dbReference type="InterPro" id="IPR014030">
    <property type="entry name" value="Ketoacyl_synth_N"/>
</dbReference>
<dbReference type="Pfam" id="PF13489">
    <property type="entry name" value="Methyltransf_23"/>
    <property type="match status" value="1"/>
</dbReference>
<dbReference type="SUPFAM" id="SSF50129">
    <property type="entry name" value="GroES-like"/>
    <property type="match status" value="1"/>
</dbReference>
<comment type="caution">
    <text evidence="13">The sequence shown here is derived from an EMBL/GenBank/DDBJ whole genome shotgun (WGS) entry which is preliminary data.</text>
</comment>
<dbReference type="Gene3D" id="3.40.50.150">
    <property type="entry name" value="Vaccinia Virus protein VP39"/>
    <property type="match status" value="1"/>
</dbReference>
<dbReference type="Gene3D" id="3.10.129.110">
    <property type="entry name" value="Polyketide synthase dehydratase"/>
    <property type="match status" value="1"/>
</dbReference>
<feature type="region of interest" description="Disordered" evidence="9">
    <location>
        <begin position="473"/>
        <end position="516"/>
    </location>
</feature>
<dbReference type="GO" id="GO:0016491">
    <property type="term" value="F:oxidoreductase activity"/>
    <property type="evidence" value="ECO:0007669"/>
    <property type="project" value="UniProtKB-KW"/>
</dbReference>
<dbReference type="InterPro" id="IPR057326">
    <property type="entry name" value="KR_dom"/>
</dbReference>
<feature type="domain" description="Carrier" evidence="10">
    <location>
        <begin position="2522"/>
        <end position="2599"/>
    </location>
</feature>
<dbReference type="InterPro" id="IPR014031">
    <property type="entry name" value="Ketoacyl_synth_C"/>
</dbReference>
<dbReference type="InterPro" id="IPR014043">
    <property type="entry name" value="Acyl_transferase_dom"/>
</dbReference>
<dbReference type="Gene3D" id="3.40.47.10">
    <property type="match status" value="1"/>
</dbReference>
<keyword evidence="7" id="KW-0012">Acyltransferase</keyword>
<dbReference type="InterPro" id="IPR016035">
    <property type="entry name" value="Acyl_Trfase/lysoPLipase"/>
</dbReference>
<dbReference type="PROSITE" id="PS52004">
    <property type="entry name" value="KS3_2"/>
    <property type="match status" value="1"/>
</dbReference>
<name>A0AA39LC28_SARSR</name>
<dbReference type="InterPro" id="IPR013968">
    <property type="entry name" value="PKS_KR"/>
</dbReference>
<dbReference type="Pfam" id="PF14765">
    <property type="entry name" value="PS-DH"/>
    <property type="match status" value="1"/>
</dbReference>
<dbReference type="InterPro" id="IPR001227">
    <property type="entry name" value="Ac_transferase_dom_sf"/>
</dbReference>
<evidence type="ECO:0000256" key="3">
    <source>
        <dbReference type="ARBA" id="ARBA00022679"/>
    </source>
</evidence>
<keyword evidence="4" id="KW-0521">NADP</keyword>
<dbReference type="CDD" id="cd05195">
    <property type="entry name" value="enoyl_red"/>
    <property type="match status" value="1"/>
</dbReference>
<evidence type="ECO:0000259" key="11">
    <source>
        <dbReference type="PROSITE" id="PS52004"/>
    </source>
</evidence>
<dbReference type="PROSITE" id="PS00606">
    <property type="entry name" value="KS3_1"/>
    <property type="match status" value="1"/>
</dbReference>
<dbReference type="GO" id="GO:0008168">
    <property type="term" value="F:methyltransferase activity"/>
    <property type="evidence" value="ECO:0007669"/>
    <property type="project" value="UniProtKB-KW"/>
</dbReference>
<dbReference type="CDD" id="cd00833">
    <property type="entry name" value="PKS"/>
    <property type="match status" value="1"/>
</dbReference>
<dbReference type="Pfam" id="PF21089">
    <property type="entry name" value="PKS_DH_N"/>
    <property type="match status" value="1"/>
</dbReference>
<keyword evidence="3" id="KW-0808">Transferase</keyword>
<dbReference type="SMART" id="SM00827">
    <property type="entry name" value="PKS_AT"/>
    <property type="match status" value="1"/>
</dbReference>
<dbReference type="CDD" id="cd05274">
    <property type="entry name" value="KR_FAS_SDR_x"/>
    <property type="match status" value="1"/>
</dbReference>
<evidence type="ECO:0000256" key="8">
    <source>
        <dbReference type="PROSITE-ProRule" id="PRU01363"/>
    </source>
</evidence>
<dbReference type="InterPro" id="IPR020806">
    <property type="entry name" value="PKS_PP-bd"/>
</dbReference>
<dbReference type="Pfam" id="PF02801">
    <property type="entry name" value="Ketoacyl-synt_C"/>
    <property type="match status" value="1"/>
</dbReference>
<feature type="active site" description="Proton donor; for dehydratase activity" evidence="8">
    <location>
        <position position="1227"/>
    </location>
</feature>
<evidence type="ECO:0000256" key="7">
    <source>
        <dbReference type="ARBA" id="ARBA00023315"/>
    </source>
</evidence>
<dbReference type="PANTHER" id="PTHR43775:SF50">
    <property type="entry name" value="HIGHLY REDUCING POLYKETIDE SYNTHASE SRDA"/>
    <property type="match status" value="1"/>
</dbReference>
<feature type="domain" description="Ketosynthase family 3 (KS3)" evidence="11">
    <location>
        <begin position="16"/>
        <end position="441"/>
    </location>
</feature>
<dbReference type="SMART" id="SM00829">
    <property type="entry name" value="PKS_ER"/>
    <property type="match status" value="1"/>
</dbReference>
<dbReference type="SUPFAM" id="SSF55048">
    <property type="entry name" value="Probable ACP-binding domain of malonyl-CoA ACP transacylase"/>
    <property type="match status" value="1"/>
</dbReference>
<dbReference type="SMART" id="SM00826">
    <property type="entry name" value="PKS_DH"/>
    <property type="match status" value="1"/>
</dbReference>
<dbReference type="Pfam" id="PF08240">
    <property type="entry name" value="ADH_N"/>
    <property type="match status" value="1"/>
</dbReference>
<dbReference type="Pfam" id="PF16197">
    <property type="entry name" value="KAsynt_C_assoc"/>
    <property type="match status" value="1"/>
</dbReference>
<dbReference type="InterPro" id="IPR036291">
    <property type="entry name" value="NAD(P)-bd_dom_sf"/>
</dbReference>
<dbReference type="InterPro" id="IPR016039">
    <property type="entry name" value="Thiolase-like"/>
</dbReference>
<evidence type="ECO:0000256" key="1">
    <source>
        <dbReference type="ARBA" id="ARBA00022450"/>
    </source>
</evidence>
<dbReference type="PANTHER" id="PTHR43775">
    <property type="entry name" value="FATTY ACID SYNTHASE"/>
    <property type="match status" value="1"/>
</dbReference>
<sequence>MTENLQESDPPLSECPELIAVVGMGCRWPGGVRTTSQLWDLLKEERDGWSEFKKDRINLDGFYHPNGKRPGSMYTRGGHVLEEDTRNFDHSFFGITATEAMSLDPSQRKLLEVTYEAVESAGEPLEKFSGSRTGVFVGNFNNEHQLMQYREPDHTLPYVVTGGGPTILSNRINYVFNLQGPSLVVDTACSASMYALHLAVMAIRNDDCDAAIVAGANVILGPDNQVFTTKLGAVSPTSRCHTFDIAADGYSRAEGFGALYLKKLSDAVAQGDPIRAVIRGTSFNANGKTGGISHPSPDGQEAVIRQAYKAAGGLNPDLTGYAECHGTGTPVGDPIEVSAIGRVFSPGREGDPLLVGSIKPNLGHSEAASAMSQIMKVILAMEHGQIPATIHIKKFNPAIDFETAKVKVVTEMTPWPANRLLRSSINSFGYGGANSHAILEHPSVVIPGYRLHGRPLGSGEIPRALTSVGHINGNGNGHANGNGNGHVNGNGNGNGNGHVNGNGHTNGSHHHDSTTPLTWHQPPELIQAQAAGVRPHVLLPISAHDDLSLNEGVQGAGRLFKQYEAADVLYTLSNRRSKFAKRAYVVAASDTIATDGIQSDQVIKGKAPSTVARRIGFVFTGQGAQWPMMGAELLSEFSVFRQTIRYLDQVLGALSRKPSWTIEEALLEPPATSQIHDPAFSQTVCTGLQIALLAILRQWGIEPAVTVGHSSGEIAAAYAAGHLKASEAIVLAYFRGQVVSTNTRQGLMMAVGLGHSEARSYLDGIETDVKIAAINSPNSVTLSGEPDAIQALSQTLNEKGVFARILKTGGNAYHSHHMAALGEAYEQLATQGLEQISSFTKQEPALPSADWVSSVTQKKEAVRVDPAYWRRNLESPVLFSPAVERCATDSPVDLLIEIGPHPALSGPLKQIRAGLEKNGVSMPSCLGSLRRGQGDVVSMLSLAGDLFLNNAPINLVAVNATERVVAEKLQLCHGFFCLDLPPYKYSYPDPPLHYENRINKEYRLRKHLRHDLLGARVPGGSKAHPQWKNVLRQKDLPWLEDHKLLPHAVLPGAAYMTMAIEAATQLHHEADDAAPIVAFRLRQVAINSTLRVHDTELGVETVLDMERLPLNNAAVASQWYKFSIGSILPNDDAWTQHCTGTIAVVTTNVDIDPSRKLQIDHRSKSLDISRWYKRFQTAGLGYGPAFQGLSDLKAYRGANVASANVSLRPTSSVENESHHVIHPATLDTCIQLALISCHAGQVESFKGAFVPVFADNMTVWVPGSPADQALGVAEGSLLGLRSAYAKVQLFDAYQRPILDVGELKCVSYEGIEDTSAATATRQPYWRPVLRPDVNSLDTPIAQTMFPPKEVSSQHIASVESLERLAAHVLVSLHGKLQQATPTEATGQNHDQFINWVEGWVASAKYEAIPGFSEKDCETEIERLAYDLQHVPEARCLVALHANIHKVIDGETNSVKVLMENNLLNDLLTSGLFVKAAYVQLRNLVDLLAHTNPRMRVLEVGAGSAGATLAVLDILRVPCKRFDEYFVTDSQGWCVTDAKSRIEDHSGLVFETLDVLQDPIAQGFNAQSFDLVLASGSIAQFERPEAAFENLNTLLKPSGSLVLLETTRPTLSSEILLRTLTGQWARDQICMDEAHLESALRKSGFSGIDISLQDYPSDQQQSTAMLSKVLEPAISGTTKQEQSEVILLYRDTIPSAADAAFKLIQGQGSAPVFVELLSSHEIAPRSSIISFVDINGSTFTCRDEPYFNAVREVISRASNIVWYSADLMVPGESSVMKGFLRSIATEYGQSRFAFVELDLNSYTPQNSIPALLIQKLNELQRTASFDSVDRECVISGGLFHVERLLPDPVLNEQFSLRNGEEEFVTKSLSSQGPIKVCYGQPGVLSSLYFSRDLHFEQPLQDDWVEVKTEAIGLNMKDLAVATARFDLDTFSTEGSGVVTRVGSAVTTLKVGDRVFGMIPGNMGNHLRSPASLVSKIPEGISSTGAASMPVVYLTAIYAFHHLARLQKGESVLIQSATGGLGMAAIRIAQHIGAEIYATVGTDDKRAVLTREFGIPGNRIFDSRSLGAVEDLMQATGHKGVDVILCSSAGDSMHETWRCIAPMGRFIDVGRTDVLGGGRLGLEVFKRNATFSSFDLGLVYRQKPTLIAKLMAEMMALMDEGVIGPIQHLSTFCISQLEHAMSSFSKGVHTGKFVITFDNPAAELKIARPVSRARFDPIAAYLLVGCLGGLGRSLAAWMTERGARHLVFLSRSGADRQETASLLQDLEAAAAKPEVIRCDVTCPEQVALAVRDISRRHQIKGVIHAAMVEGDSLFANATWQQIQKVLAPKVAGTVNLHHATKELPLEFFLMTSSIVGTVGTPSQGAYTAANAFQDAFARFRRAQSLPATALGLGLILEVGSVSGSVAFQQMLQRNATYGVSETEFLQLVEGAICDSDASVKPSALSDSDPHCTGQIVTGLEPSRFVPYIDSGRINDLVWYNNPRFQSVAQAISEEALALAAGSGTGAGHSSSIATQLEKASTPAEKLAVARSAITDRIAELISVPADEIDTDKPVSRYGVDSLVAGELRNWLIRTFGMEVSMLQLLNKSTKIEMLVQEAVKS</sequence>
<dbReference type="SUPFAM" id="SSF52151">
    <property type="entry name" value="FabD/lysophospholipase-like"/>
    <property type="match status" value="1"/>
</dbReference>
<proteinExistence type="predicted"/>
<evidence type="ECO:0000259" key="12">
    <source>
        <dbReference type="PROSITE" id="PS52019"/>
    </source>
</evidence>
<dbReference type="InterPro" id="IPR050091">
    <property type="entry name" value="PKS_NRPS_Biosynth_Enz"/>
</dbReference>
<dbReference type="GO" id="GO:0006633">
    <property type="term" value="P:fatty acid biosynthetic process"/>
    <property type="evidence" value="ECO:0007669"/>
    <property type="project" value="InterPro"/>
</dbReference>
<dbReference type="InterPro" id="IPR036736">
    <property type="entry name" value="ACP-like_sf"/>
</dbReference>
<dbReference type="FunFam" id="3.40.50.720:FF:000209">
    <property type="entry name" value="Polyketide synthase Pks12"/>
    <property type="match status" value="1"/>
</dbReference>
<dbReference type="Proteomes" id="UP001175261">
    <property type="component" value="Unassembled WGS sequence"/>
</dbReference>
<dbReference type="InterPro" id="IPR020843">
    <property type="entry name" value="ER"/>
</dbReference>
<dbReference type="InterPro" id="IPR029063">
    <property type="entry name" value="SAM-dependent_MTases_sf"/>
</dbReference>